<dbReference type="OrthoDB" id="5517693at2"/>
<dbReference type="InterPro" id="IPR025159">
    <property type="entry name" value="AbiEi_N"/>
</dbReference>
<dbReference type="PATRIC" id="fig|1758689.4.peg.84"/>
<dbReference type="Gene3D" id="3.40.960.10">
    <property type="entry name" value="VSR Endonuclease"/>
    <property type="match status" value="1"/>
</dbReference>
<keyword evidence="3" id="KW-1185">Reference proteome</keyword>
<feature type="domain" description="AbiEi antitoxin N-terminal" evidence="1">
    <location>
        <begin position="16"/>
        <end position="55"/>
    </location>
</feature>
<proteinExistence type="predicted"/>
<dbReference type="SUPFAM" id="SSF52980">
    <property type="entry name" value="Restriction endonuclease-like"/>
    <property type="match status" value="1"/>
</dbReference>
<gene>
    <name evidence="2" type="ORF">SGUI_0083</name>
</gene>
<dbReference type="Proteomes" id="UP000092482">
    <property type="component" value="Chromosome"/>
</dbReference>
<evidence type="ECO:0000313" key="2">
    <source>
        <dbReference type="EMBL" id="ANS77479.1"/>
    </source>
</evidence>
<evidence type="ECO:0000259" key="1">
    <source>
        <dbReference type="Pfam" id="PF13338"/>
    </source>
</evidence>
<dbReference type="RefSeq" id="WP_066634842.1">
    <property type="nucleotide sequence ID" value="NZ_CP014989.1"/>
</dbReference>
<name>A0A1B1N7S2_9MICO</name>
<dbReference type="InterPro" id="IPR011335">
    <property type="entry name" value="Restrct_endonuc-II-like"/>
</dbReference>
<reference evidence="2 3" key="1">
    <citation type="submission" date="2016-03" db="EMBL/GenBank/DDBJ databases">
        <title>Shallow-sea hydrothermal system.</title>
        <authorList>
            <person name="Tang K."/>
        </authorList>
    </citation>
    <scope>NUCLEOTIDE SEQUENCE [LARGE SCALE GENOMIC DNA]</scope>
    <source>
        <strain evidence="2 3">JLT9</strain>
    </source>
</reference>
<dbReference type="AlphaFoldDB" id="A0A1B1N7S2"/>
<accession>A0A1B1N7S2</accession>
<dbReference type="KEGG" id="serj:SGUI_0083"/>
<evidence type="ECO:0000313" key="3">
    <source>
        <dbReference type="Proteomes" id="UP000092482"/>
    </source>
</evidence>
<protein>
    <recommendedName>
        <fullName evidence="1">AbiEi antitoxin N-terminal domain-containing protein</fullName>
    </recommendedName>
</protein>
<dbReference type="STRING" id="1758689.SGUI_0083"/>
<sequence length="311" mass="33597">MTNDLDLSALRAYLLGHERVITARAARTELGLTASDLSRLVTRGVLVRVCRGGYADASAFVDASPEERHELRLRAVLATNVGYAASHQSAALMLGLPMMAADLSRIHVVRRTGSGHGRRRSAFTVHEDRPTGFHQVRGLWVVAAADAVMGAMRGSGDISAQAVADATLRLGLVSQEELGRLAARGGAGVRRAVEHADPSSESVGESAARQVMRLLGYVVRTQVEFRDDRGFVGRVDFHLPELGVVVEFDGAVKYAGAEGRQALVREKAREDRLRALGLAVVRLVWSDLSDPELVRRKIEQAAASVRARHTA</sequence>
<dbReference type="EMBL" id="CP014989">
    <property type="protein sequence ID" value="ANS77479.1"/>
    <property type="molecule type" value="Genomic_DNA"/>
</dbReference>
<organism evidence="2 3">
    <name type="scientific">Serinicoccus hydrothermalis</name>
    <dbReference type="NCBI Taxonomy" id="1758689"/>
    <lineage>
        <taxon>Bacteria</taxon>
        <taxon>Bacillati</taxon>
        <taxon>Actinomycetota</taxon>
        <taxon>Actinomycetes</taxon>
        <taxon>Micrococcales</taxon>
        <taxon>Ornithinimicrobiaceae</taxon>
        <taxon>Serinicoccus</taxon>
    </lineage>
</organism>
<dbReference type="Pfam" id="PF13338">
    <property type="entry name" value="AbiEi_4"/>
    <property type="match status" value="1"/>
</dbReference>